<proteinExistence type="predicted"/>
<gene>
    <name evidence="2" type="ORF">BCR34DRAFT_117585</name>
</gene>
<evidence type="ECO:0000256" key="1">
    <source>
        <dbReference type="SAM" id="MobiDB-lite"/>
    </source>
</evidence>
<feature type="region of interest" description="Disordered" evidence="1">
    <location>
        <begin position="1"/>
        <end position="29"/>
    </location>
</feature>
<dbReference type="AlphaFoldDB" id="A0A1Y1YPR4"/>
<name>A0A1Y1YPR4_9PLEO</name>
<accession>A0A1Y1YPR4</accession>
<dbReference type="EMBL" id="MCFA01000189">
    <property type="protein sequence ID" value="ORY00031.1"/>
    <property type="molecule type" value="Genomic_DNA"/>
</dbReference>
<evidence type="ECO:0000313" key="2">
    <source>
        <dbReference type="EMBL" id="ORY00031.1"/>
    </source>
</evidence>
<dbReference type="Proteomes" id="UP000193144">
    <property type="component" value="Unassembled WGS sequence"/>
</dbReference>
<protein>
    <submittedName>
        <fullName evidence="2">Uncharacterized protein</fullName>
    </submittedName>
</protein>
<sequence length="185" mass="19839">MPPSREPATIPAPHSPPNTNKNAPLTQRPVPPAAMAPLSILQVRNTIFAPSCVCVLQPRHPSHKISVTIQPRPFIFVVARAPGPSVLSGQDRGICKIRQTHPFLFRNALSPIGTSASLCSPLPMSILYCSCSSSTKLLHYPSPAASWPDGLAHQSGLLAKDFVPLDKNSIFNIRVSTINNGIVSI</sequence>
<reference evidence="2 3" key="1">
    <citation type="submission" date="2016-07" db="EMBL/GenBank/DDBJ databases">
        <title>Pervasive Adenine N6-methylation of Active Genes in Fungi.</title>
        <authorList>
            <consortium name="DOE Joint Genome Institute"/>
            <person name="Mondo S.J."/>
            <person name="Dannebaum R.O."/>
            <person name="Kuo R.C."/>
            <person name="Labutti K."/>
            <person name="Haridas S."/>
            <person name="Kuo A."/>
            <person name="Salamov A."/>
            <person name="Ahrendt S.R."/>
            <person name="Lipzen A."/>
            <person name="Sullivan W."/>
            <person name="Andreopoulos W.B."/>
            <person name="Clum A."/>
            <person name="Lindquist E."/>
            <person name="Daum C."/>
            <person name="Ramamoorthy G.K."/>
            <person name="Gryganskyi A."/>
            <person name="Culley D."/>
            <person name="Magnuson J.K."/>
            <person name="James T.Y."/>
            <person name="O'Malley M.A."/>
            <person name="Stajich J.E."/>
            <person name="Spatafora J.W."/>
            <person name="Visel A."/>
            <person name="Grigoriev I.V."/>
        </authorList>
    </citation>
    <scope>NUCLEOTIDE SEQUENCE [LARGE SCALE GENOMIC DNA]</scope>
    <source>
        <strain evidence="2 3">CBS 115471</strain>
    </source>
</reference>
<evidence type="ECO:0000313" key="3">
    <source>
        <dbReference type="Proteomes" id="UP000193144"/>
    </source>
</evidence>
<comment type="caution">
    <text evidence="2">The sequence shown here is derived from an EMBL/GenBank/DDBJ whole genome shotgun (WGS) entry which is preliminary data.</text>
</comment>
<keyword evidence="3" id="KW-1185">Reference proteome</keyword>
<organism evidence="2 3">
    <name type="scientific">Clohesyomyces aquaticus</name>
    <dbReference type="NCBI Taxonomy" id="1231657"/>
    <lineage>
        <taxon>Eukaryota</taxon>
        <taxon>Fungi</taxon>
        <taxon>Dikarya</taxon>
        <taxon>Ascomycota</taxon>
        <taxon>Pezizomycotina</taxon>
        <taxon>Dothideomycetes</taxon>
        <taxon>Pleosporomycetidae</taxon>
        <taxon>Pleosporales</taxon>
        <taxon>Lindgomycetaceae</taxon>
        <taxon>Clohesyomyces</taxon>
    </lineage>
</organism>